<dbReference type="PANTHER" id="PTHR24096:SF413">
    <property type="entry name" value="PEROXISOMAL OPC-8:0-COA LIGASE 1"/>
    <property type="match status" value="1"/>
</dbReference>
<keyword evidence="7" id="KW-0812">Transmembrane</keyword>
<proteinExistence type="inferred from homology"/>
<feature type="region of interest" description="Disordered" evidence="6">
    <location>
        <begin position="740"/>
        <end position="761"/>
    </location>
</feature>
<evidence type="ECO:0000256" key="4">
    <source>
        <dbReference type="ARBA" id="ARBA00022741"/>
    </source>
</evidence>
<feature type="compositionally biased region" description="Polar residues" evidence="6">
    <location>
        <begin position="740"/>
        <end position="755"/>
    </location>
</feature>
<dbReference type="AlphaFoldDB" id="W1NKP7"/>
<dbReference type="GO" id="GO:0005524">
    <property type="term" value="F:ATP binding"/>
    <property type="evidence" value="ECO:0007669"/>
    <property type="project" value="UniProtKB-KW"/>
</dbReference>
<keyword evidence="11" id="KW-1185">Reference proteome</keyword>
<organism evidence="10 11">
    <name type="scientific">Amborella trichopoda</name>
    <dbReference type="NCBI Taxonomy" id="13333"/>
    <lineage>
        <taxon>Eukaryota</taxon>
        <taxon>Viridiplantae</taxon>
        <taxon>Streptophyta</taxon>
        <taxon>Embryophyta</taxon>
        <taxon>Tracheophyta</taxon>
        <taxon>Spermatophyta</taxon>
        <taxon>Magnoliopsida</taxon>
        <taxon>Amborellales</taxon>
        <taxon>Amborellaceae</taxon>
        <taxon>Amborella</taxon>
    </lineage>
</organism>
<dbReference type="FunFam" id="3.40.50.12780:FF:000003">
    <property type="entry name" value="Long-chain-fatty-acid--CoA ligase FadD"/>
    <property type="match status" value="1"/>
</dbReference>
<evidence type="ECO:0000259" key="8">
    <source>
        <dbReference type="Pfam" id="PF00501"/>
    </source>
</evidence>
<dbReference type="Pfam" id="PF00501">
    <property type="entry name" value="AMP-binding"/>
    <property type="match status" value="1"/>
</dbReference>
<evidence type="ECO:0000256" key="5">
    <source>
        <dbReference type="ARBA" id="ARBA00022840"/>
    </source>
</evidence>
<dbReference type="FunFam" id="1.20.1260.60:FF:000003">
    <property type="entry name" value="IST1-like protein isoform A"/>
    <property type="match status" value="1"/>
</dbReference>
<feature type="transmembrane region" description="Helical" evidence="7">
    <location>
        <begin position="97"/>
        <end position="119"/>
    </location>
</feature>
<dbReference type="InterPro" id="IPR000873">
    <property type="entry name" value="AMP-dep_synth/lig_dom"/>
</dbReference>
<feature type="compositionally biased region" description="Polar residues" evidence="6">
    <location>
        <begin position="822"/>
        <end position="855"/>
    </location>
</feature>
<accession>W1NKP7</accession>
<dbReference type="Pfam" id="PF03398">
    <property type="entry name" value="Ist1"/>
    <property type="match status" value="1"/>
</dbReference>
<sequence length="1002" mass="108656">MAGQDFSVDPRSGFCRSNRVFYSKRKPIPHPSDGFLDVFTYISSHHHRGRIALIDAATAQALTYPDLWGAVNSVAAGLSDLGIKQGDVVLLLSPNSIYFPIICLAIMSIGAIITTTNPLNTPREIHKQAADSKAKLAVTTPALVAKLGLTKLPVVLIGSDTKAQSCVCSLDDLMRSDPEKRPVVRIRQEDTATLLFSSGTTGASKGVATTHRNIIAMISVVQRRFSSGDLLTFLCTVPMFHIYGLCAFATGLLSTGSTIVVLSKFEIGEMLRAVQRYRVTHLPVVPPILMALGATEMAKGFDLGSVKTVVCGGAPLSKEATEAFTARFPKVAIMQGYGLTETSGIGASADTPEESRRYGTAGLLSPNMEAKVVDPDTGEALLPNQRGDLWLRGPSIMKGYFSNAEATAGALDAEGWLKTGDLCYFDEDGFLFVVDRLKELIKYKGYQVAPAELEALLLTHPNIEDAAVVPFPDKEAGQIPMAFVVRKAGSSLSEATLMEFVAAQVAPYKKIRRVAFVSAIPKNASGKTLRKDLISLATATAAAAASKLKTLVKLAMSRIKLLRNKKDIQIKQMRRDVAMLIESGQEASARIRVEHVIREQNIAAANDIIELFCELVVARLSIIESKRGCPVDLKEGISSLIFAAPRCADIPELLQIRNIFQKKYGHEFIAAATELRPDCGVNRTLIEKLSTRTASGEAKLRVMKEIAKEYHVQWDTAESEQELLKPPDELLPGPATFVSATSMPFQNSGDNTQANEKTKRISDPKALNRVEEHNSMYFENTASAARAAAESAEKAAAAAKAAAFLANQNLPNDGERFVHSPGSVSQTYSENPNQASRSNNQSETFGGCQSNLNRSHNQTKSIHDRLYASQNYGVSHNLGDDKRSAGFNDANMQRRHSYNGPPSSTNVQSNVVFDDSCSESEEDGDVGDNFSGYDHVSDDTPGHVWHGHPPNRRPPSIPSLCSSDQRMENFGLGTVAPHTHPNLPDCDALTARFEALKAHKKS</sequence>
<dbReference type="GO" id="GO:0016405">
    <property type="term" value="F:CoA-ligase activity"/>
    <property type="evidence" value="ECO:0000318"/>
    <property type="project" value="GO_Central"/>
</dbReference>
<keyword evidence="4" id="KW-0547">Nucleotide-binding</keyword>
<dbReference type="InterPro" id="IPR045851">
    <property type="entry name" value="AMP-bd_C_sf"/>
</dbReference>
<evidence type="ECO:0000256" key="3">
    <source>
        <dbReference type="ARBA" id="ARBA00022598"/>
    </source>
</evidence>
<keyword evidence="3" id="KW-0436">Ligase</keyword>
<gene>
    <name evidence="10" type="ORF">AMTR_s00001p00238960</name>
</gene>
<evidence type="ECO:0008006" key="12">
    <source>
        <dbReference type="Google" id="ProtNLM"/>
    </source>
</evidence>
<dbReference type="Pfam" id="PF13193">
    <property type="entry name" value="AMP-binding_C"/>
    <property type="match status" value="1"/>
</dbReference>
<dbReference type="EMBL" id="KI397142">
    <property type="protein sequence ID" value="ERM96392.1"/>
    <property type="molecule type" value="Genomic_DNA"/>
</dbReference>
<dbReference type="Gramene" id="ERM96392">
    <property type="protein sequence ID" value="ERM96392"/>
    <property type="gene ID" value="AMTR_s00001p00238960"/>
</dbReference>
<dbReference type="FunFam" id="3.30.300.30:FF:000007">
    <property type="entry name" value="4-coumarate--CoA ligase 2"/>
    <property type="match status" value="1"/>
</dbReference>
<dbReference type="InterPro" id="IPR042099">
    <property type="entry name" value="ANL_N_sf"/>
</dbReference>
<dbReference type="STRING" id="13333.W1NKP7"/>
<dbReference type="Proteomes" id="UP000017836">
    <property type="component" value="Unassembled WGS sequence"/>
</dbReference>
<dbReference type="InterPro" id="IPR020845">
    <property type="entry name" value="AMP-binding_CS"/>
</dbReference>
<dbReference type="eggNOG" id="KOG1176">
    <property type="taxonomic scope" value="Eukaryota"/>
</dbReference>
<dbReference type="Gene3D" id="3.30.300.30">
    <property type="match status" value="1"/>
</dbReference>
<dbReference type="GO" id="GO:0015031">
    <property type="term" value="P:protein transport"/>
    <property type="evidence" value="ECO:0007669"/>
    <property type="project" value="InterPro"/>
</dbReference>
<dbReference type="PANTHER" id="PTHR24096">
    <property type="entry name" value="LONG-CHAIN-FATTY-ACID--COA LIGASE"/>
    <property type="match status" value="1"/>
</dbReference>
<evidence type="ECO:0000256" key="7">
    <source>
        <dbReference type="SAM" id="Phobius"/>
    </source>
</evidence>
<keyword evidence="5" id="KW-0067">ATP-binding</keyword>
<keyword evidence="7" id="KW-1133">Transmembrane helix</keyword>
<comment type="similarity">
    <text evidence="2">Belongs to the ATP-dependent AMP-binding enzyme family.</text>
</comment>
<evidence type="ECO:0000313" key="11">
    <source>
        <dbReference type="Proteomes" id="UP000017836"/>
    </source>
</evidence>
<dbReference type="eggNOG" id="KOG2027">
    <property type="taxonomic scope" value="Eukaryota"/>
</dbReference>
<evidence type="ECO:0000259" key="9">
    <source>
        <dbReference type="Pfam" id="PF13193"/>
    </source>
</evidence>
<feature type="transmembrane region" description="Helical" evidence="7">
    <location>
        <begin position="230"/>
        <end position="253"/>
    </location>
</feature>
<evidence type="ECO:0000256" key="6">
    <source>
        <dbReference type="SAM" id="MobiDB-lite"/>
    </source>
</evidence>
<dbReference type="CDD" id="cd05904">
    <property type="entry name" value="4CL"/>
    <property type="match status" value="1"/>
</dbReference>
<dbReference type="SUPFAM" id="SSF56801">
    <property type="entry name" value="Acetyl-CoA synthetase-like"/>
    <property type="match status" value="1"/>
</dbReference>
<evidence type="ECO:0000313" key="10">
    <source>
        <dbReference type="EMBL" id="ERM96392.1"/>
    </source>
</evidence>
<feature type="region of interest" description="Disordered" evidence="6">
    <location>
        <begin position="812"/>
        <end position="855"/>
    </location>
</feature>
<evidence type="ECO:0000256" key="1">
    <source>
        <dbReference type="ARBA" id="ARBA00005536"/>
    </source>
</evidence>
<dbReference type="Gene3D" id="3.40.50.12780">
    <property type="entry name" value="N-terminal domain of ligase-like"/>
    <property type="match status" value="1"/>
</dbReference>
<keyword evidence="7" id="KW-0472">Membrane</keyword>
<dbReference type="InterPro" id="IPR025110">
    <property type="entry name" value="AMP-bd_C"/>
</dbReference>
<dbReference type="HOGENOM" id="CLU_299436_0_0_1"/>
<name>W1NKP7_AMBTC</name>
<dbReference type="InterPro" id="IPR042277">
    <property type="entry name" value="IST1-like"/>
</dbReference>
<dbReference type="GO" id="GO:0005777">
    <property type="term" value="C:peroxisome"/>
    <property type="evidence" value="ECO:0000318"/>
    <property type="project" value="GO_Central"/>
</dbReference>
<feature type="domain" description="AMP-binding enzyme C-terminal" evidence="9">
    <location>
        <begin position="452"/>
        <end position="527"/>
    </location>
</feature>
<dbReference type="PROSITE" id="PS00455">
    <property type="entry name" value="AMP_BINDING"/>
    <property type="match status" value="1"/>
</dbReference>
<protein>
    <recommendedName>
        <fullName evidence="12">AMP-dependent synthetase/ligase domain-containing protein</fullName>
    </recommendedName>
</protein>
<dbReference type="InterPro" id="IPR005061">
    <property type="entry name" value="Ist1"/>
</dbReference>
<comment type="similarity">
    <text evidence="1">Belongs to the IST1 family.</text>
</comment>
<dbReference type="Gene3D" id="1.20.1260.60">
    <property type="entry name" value="Vacuolar protein sorting-associated protein Ist1"/>
    <property type="match status" value="1"/>
</dbReference>
<reference evidence="11" key="1">
    <citation type="journal article" date="2013" name="Science">
        <title>The Amborella genome and the evolution of flowering plants.</title>
        <authorList>
            <consortium name="Amborella Genome Project"/>
        </authorList>
    </citation>
    <scope>NUCLEOTIDE SEQUENCE [LARGE SCALE GENOMIC DNA]</scope>
</reference>
<feature type="domain" description="AMP-dependent synthetase/ligase" evidence="8">
    <location>
        <begin position="46"/>
        <end position="401"/>
    </location>
</feature>
<evidence type="ECO:0000256" key="2">
    <source>
        <dbReference type="ARBA" id="ARBA00006432"/>
    </source>
</evidence>